<dbReference type="HOGENOM" id="CLU_842236_0_0_1"/>
<dbReference type="OMA" id="CKTSNIV"/>
<feature type="compositionally biased region" description="Low complexity" evidence="2">
    <location>
        <begin position="148"/>
        <end position="167"/>
    </location>
</feature>
<evidence type="ECO:0000313" key="4">
    <source>
        <dbReference type="Proteomes" id="UP000016927"/>
    </source>
</evidence>
<sequence>MKNLLNAFQSKSQKNGDQNKENIPDHSILVEDGEVKLFIVNKKKRVKDYLKETKRKKNKVEQNEDEIVKREVVSRKEVNKEEVVSNDVKDSEQIKENTPPKEPNAILNLVKAIPNKEVYPLKEGIPFKETNLPKKPSPPKEPNPPQHLNPTTNNPTTNNPTINKPTTIFDRTSELIKKRILKNKTPEKVYDVGTNRFISESNLKNVNLKNLCRSPLKDGLYKNIIDKERKSKSRIGMNKFIPKTPVPEINSDEEENYSGLITEKEISEKLKNQNHEEIEKYFNSELSIDIELLFPNIKEVSNDSPNKWG</sequence>
<reference evidence="3 4" key="1">
    <citation type="journal article" date="2013" name="BMC Genomics">
        <title>Comparative genomics of parasitic silkworm microsporidia reveal an association between genome expansion and host adaptation.</title>
        <authorList>
            <person name="Pan G."/>
            <person name="Xu J."/>
            <person name="Li T."/>
            <person name="Xia Q."/>
            <person name="Liu S.L."/>
            <person name="Zhang G."/>
            <person name="Li S."/>
            <person name="Li C."/>
            <person name="Liu H."/>
            <person name="Yang L."/>
            <person name="Liu T."/>
            <person name="Zhang X."/>
            <person name="Wu Z."/>
            <person name="Fan W."/>
            <person name="Dang X."/>
            <person name="Xiang H."/>
            <person name="Tao M."/>
            <person name="Li Y."/>
            <person name="Hu J."/>
            <person name="Li Z."/>
            <person name="Lin L."/>
            <person name="Luo J."/>
            <person name="Geng L."/>
            <person name="Wang L."/>
            <person name="Long M."/>
            <person name="Wan Y."/>
            <person name="He N."/>
            <person name="Zhang Z."/>
            <person name="Lu C."/>
            <person name="Keeling P.J."/>
            <person name="Wang J."/>
            <person name="Xiang Z."/>
            <person name="Zhou Z."/>
        </authorList>
    </citation>
    <scope>NUCLEOTIDE SEQUENCE [LARGE SCALE GENOMIC DNA]</scope>
    <source>
        <strain evidence="4">CQ1 / CVCC 102059</strain>
    </source>
</reference>
<dbReference type="Proteomes" id="UP000016927">
    <property type="component" value="Unassembled WGS sequence"/>
</dbReference>
<keyword evidence="1" id="KW-0175">Coiled coil</keyword>
<accession>R0KXD6</accession>
<organism evidence="3 4">
    <name type="scientific">Nosema bombycis (strain CQ1 / CVCC 102059)</name>
    <name type="common">Microsporidian parasite</name>
    <name type="synonym">Pebrine of silkworm</name>
    <dbReference type="NCBI Taxonomy" id="578461"/>
    <lineage>
        <taxon>Eukaryota</taxon>
        <taxon>Fungi</taxon>
        <taxon>Fungi incertae sedis</taxon>
        <taxon>Microsporidia</taxon>
        <taxon>Nosematidae</taxon>
        <taxon>Nosema</taxon>
    </lineage>
</organism>
<evidence type="ECO:0000256" key="2">
    <source>
        <dbReference type="SAM" id="MobiDB-lite"/>
    </source>
</evidence>
<protein>
    <submittedName>
        <fullName evidence="3">Uncharacterized protein</fullName>
    </submittedName>
</protein>
<feature type="compositionally biased region" description="Polar residues" evidence="2">
    <location>
        <begin position="1"/>
        <end position="16"/>
    </location>
</feature>
<feature type="region of interest" description="Disordered" evidence="2">
    <location>
        <begin position="127"/>
        <end position="167"/>
    </location>
</feature>
<feature type="compositionally biased region" description="Basic and acidic residues" evidence="2">
    <location>
        <begin position="77"/>
        <end position="99"/>
    </location>
</feature>
<dbReference type="AlphaFoldDB" id="R0KXD6"/>
<gene>
    <name evidence="3" type="ORF">NBO_13g0039</name>
</gene>
<feature type="coiled-coil region" evidence="1">
    <location>
        <begin position="43"/>
        <end position="70"/>
    </location>
</feature>
<dbReference type="STRING" id="578461.R0KXD6"/>
<feature type="region of interest" description="Disordered" evidence="2">
    <location>
        <begin position="77"/>
        <end position="102"/>
    </location>
</feature>
<keyword evidence="4" id="KW-1185">Reference proteome</keyword>
<dbReference type="EMBL" id="KB908921">
    <property type="protein sequence ID" value="EOB14862.1"/>
    <property type="molecule type" value="Genomic_DNA"/>
</dbReference>
<feature type="compositionally biased region" description="Pro residues" evidence="2">
    <location>
        <begin position="135"/>
        <end position="147"/>
    </location>
</feature>
<dbReference type="OrthoDB" id="2193638at2759"/>
<feature type="region of interest" description="Disordered" evidence="2">
    <location>
        <begin position="1"/>
        <end position="25"/>
    </location>
</feature>
<name>R0KXD6_NOSB1</name>
<proteinExistence type="predicted"/>
<evidence type="ECO:0000313" key="3">
    <source>
        <dbReference type="EMBL" id="EOB14862.1"/>
    </source>
</evidence>
<evidence type="ECO:0000256" key="1">
    <source>
        <dbReference type="SAM" id="Coils"/>
    </source>
</evidence>
<dbReference type="VEuPathDB" id="MicrosporidiaDB:NBO_13g0039"/>